<dbReference type="Gene3D" id="3.40.50.12030">
    <property type="entry name" value="Uncharacterised protein family UPF0261, NC domain"/>
    <property type="match status" value="1"/>
</dbReference>
<gene>
    <name evidence="4" type="ORF">E0E05_16085</name>
</gene>
<dbReference type="NCBIfam" id="NF002674">
    <property type="entry name" value="PRK02399.1-2"/>
    <property type="match status" value="1"/>
</dbReference>
<dbReference type="OrthoDB" id="9776369at2"/>
<dbReference type="EMBL" id="CP036532">
    <property type="protein sequence ID" value="QBK31973.1"/>
    <property type="molecule type" value="Genomic_DNA"/>
</dbReference>
<organism evidence="4 5">
    <name type="scientific">Roseitalea porphyridii</name>
    <dbReference type="NCBI Taxonomy" id="1852022"/>
    <lineage>
        <taxon>Bacteria</taxon>
        <taxon>Pseudomonadati</taxon>
        <taxon>Pseudomonadota</taxon>
        <taxon>Alphaproteobacteria</taxon>
        <taxon>Hyphomicrobiales</taxon>
        <taxon>Ahrensiaceae</taxon>
        <taxon>Roseitalea</taxon>
    </lineage>
</organism>
<dbReference type="PANTHER" id="PTHR31862">
    <property type="entry name" value="UPF0261 DOMAIN PROTEIN (AFU_ORTHOLOGUE AFUA_1G10120)"/>
    <property type="match status" value="1"/>
</dbReference>
<dbReference type="InterPro" id="IPR008322">
    <property type="entry name" value="UPF0261"/>
</dbReference>
<comment type="similarity">
    <text evidence="1">Belongs to the UPF0261 family.</text>
</comment>
<dbReference type="Pfam" id="PF06792">
    <property type="entry name" value="UPF0261"/>
    <property type="match status" value="1"/>
</dbReference>
<dbReference type="PIRSF" id="PIRSF033271">
    <property type="entry name" value="UCP033271"/>
    <property type="match status" value="1"/>
</dbReference>
<evidence type="ECO:0000259" key="2">
    <source>
        <dbReference type="Pfam" id="PF06792"/>
    </source>
</evidence>
<keyword evidence="5" id="KW-1185">Reference proteome</keyword>
<dbReference type="InterPro" id="IPR051353">
    <property type="entry name" value="Tobamovirus_resist_UPF0261"/>
</dbReference>
<dbReference type="PANTHER" id="PTHR31862:SF1">
    <property type="entry name" value="UPF0261 DOMAIN PROTEIN (AFU_ORTHOLOGUE AFUA_1G10120)"/>
    <property type="match status" value="1"/>
</dbReference>
<accession>A0A4P6V4T6</accession>
<dbReference type="Proteomes" id="UP000293719">
    <property type="component" value="Chromosome"/>
</dbReference>
<dbReference type="HAMAP" id="MF_00677">
    <property type="entry name" value="UPF0261"/>
    <property type="match status" value="1"/>
</dbReference>
<dbReference type="Gene3D" id="3.40.50.12020">
    <property type="entry name" value="Uncharacterised protein family UPF0261, NN domain"/>
    <property type="match status" value="1"/>
</dbReference>
<reference evidence="4 5" key="1">
    <citation type="journal article" date="2017" name="Int. J. Syst. Evol. Microbiol.">
        <title>Roseitalea porphyridii gen. nov., sp. nov., isolated from a red alga, and reclassification of Hoeflea suaedae Chung et al. 2013 as Pseudohoeflea suaedae gen. nov., comb. nov.</title>
        <authorList>
            <person name="Hyeon J.W."/>
            <person name="Jeong S.E."/>
            <person name="Baek K."/>
            <person name="Jeon C.O."/>
        </authorList>
    </citation>
    <scope>NUCLEOTIDE SEQUENCE [LARGE SCALE GENOMIC DNA]</scope>
    <source>
        <strain evidence="4 5">MA7-20</strain>
    </source>
</reference>
<dbReference type="KEGG" id="rpod:E0E05_16085"/>
<feature type="domain" description="UPF0261" evidence="3">
    <location>
        <begin position="179"/>
        <end position="395"/>
    </location>
</feature>
<evidence type="ECO:0000313" key="5">
    <source>
        <dbReference type="Proteomes" id="UP000293719"/>
    </source>
</evidence>
<dbReference type="InterPro" id="IPR056778">
    <property type="entry name" value="UPF0261_C"/>
</dbReference>
<protein>
    <recommendedName>
        <fullName evidence="1">UPF0261 protein E0E05_16085</fullName>
    </recommendedName>
</protein>
<proteinExistence type="inferred from homology"/>
<name>A0A4P6V4T6_9HYPH</name>
<dbReference type="CDD" id="cd15488">
    <property type="entry name" value="Tm-1-like"/>
    <property type="match status" value="1"/>
</dbReference>
<dbReference type="InterPro" id="IPR044122">
    <property type="entry name" value="UPF0261_N"/>
</dbReference>
<evidence type="ECO:0000313" key="4">
    <source>
        <dbReference type="EMBL" id="QBK31973.1"/>
    </source>
</evidence>
<feature type="domain" description="UPF0261" evidence="2">
    <location>
        <begin position="4"/>
        <end position="171"/>
    </location>
</feature>
<dbReference type="RefSeq" id="WP_131617617.1">
    <property type="nucleotide sequence ID" value="NZ_CP036532.1"/>
</dbReference>
<dbReference type="AlphaFoldDB" id="A0A4P6V4T6"/>
<dbReference type="Pfam" id="PF23189">
    <property type="entry name" value="UPF0261_C"/>
    <property type="match status" value="1"/>
</dbReference>
<dbReference type="GeneID" id="90768826"/>
<evidence type="ECO:0000259" key="3">
    <source>
        <dbReference type="Pfam" id="PF23189"/>
    </source>
</evidence>
<evidence type="ECO:0000256" key="1">
    <source>
        <dbReference type="HAMAP-Rule" id="MF_00677"/>
    </source>
</evidence>
<sequence length="397" mass="42067">MRRAYVIGTCDTKGVELAFVRDCLERAGTRTRLVDVGTRQSPGMADVAPDEVAMAHPDGAAAVFVDDRGKAVAAMADALRRWLPDRDDLAGVVGLGGSGGTALICPALRALDVGVPKLIVSTVASGQVGQYVGGSDITMMYSVTDVAGMNRVSRKVLANAAAAMAGMVKFTSEEQGDDRPALGLTMFGVTTACVDAVRSKMEDRYDCLVFHATGTGGAAMEKLADSGLVDGLIDLTTTEIADLLVGGIFPASDDRLGAPARGPLPYVGSCGALDMVNFGPVSEVPEPYRKRLLYAHNPQVTLMRTTPEENVRIGTFIGERLNRMSGPVCFLLPEGGISALDAPGQPFWDPEADQALFEAIERTVRPGAHHSVLRLPHHINDEQFAQAVVAAFEEIQR</sequence>
<dbReference type="NCBIfam" id="NF002673">
    <property type="entry name" value="PRK02399.1-1"/>
    <property type="match status" value="1"/>
</dbReference>